<evidence type="ECO:0000256" key="1">
    <source>
        <dbReference type="SAM" id="MobiDB-lite"/>
    </source>
</evidence>
<feature type="compositionally biased region" description="Basic and acidic residues" evidence="1">
    <location>
        <begin position="27"/>
        <end position="45"/>
    </location>
</feature>
<proteinExistence type="predicted"/>
<reference evidence="2" key="3">
    <citation type="submission" date="2025-09" db="UniProtKB">
        <authorList>
            <consortium name="Ensembl"/>
        </authorList>
    </citation>
    <scope>IDENTIFICATION</scope>
</reference>
<reference evidence="2 3" key="1">
    <citation type="submission" date="2012-03" db="EMBL/GenBank/DDBJ databases">
        <title>Whole Genome Assembly of Papio anubis.</title>
        <authorList>
            <person name="Liu Y.L."/>
            <person name="Abraham K.A."/>
            <person name="Akbar H.A."/>
            <person name="Ali S.A."/>
            <person name="Anosike U.A."/>
            <person name="Aqrawi P.A."/>
            <person name="Arias F.A."/>
            <person name="Attaway T.A."/>
            <person name="Awwad R.A."/>
            <person name="Babu C.B."/>
            <person name="Bandaranaike D.B."/>
            <person name="Battles P.B."/>
            <person name="Bell A.B."/>
            <person name="Beltran B.B."/>
            <person name="Berhane-Mersha D.B."/>
            <person name="Bess C.B."/>
            <person name="Bickham C.B."/>
            <person name="Bolden T.B."/>
            <person name="Carter K.C."/>
            <person name="Chau D.C."/>
            <person name="Chavez A.C."/>
            <person name="Clerc-Blankenburg K.C."/>
            <person name="Coyle M.C."/>
            <person name="Dao M.D."/>
            <person name="Davila M.L.D."/>
            <person name="Davy-Carroll L.D."/>
            <person name="Denson S.D."/>
            <person name="Dinh H.D."/>
            <person name="Fernandez S.F."/>
            <person name="Fernando P.F."/>
            <person name="Forbes L.F."/>
            <person name="Francis C.F."/>
            <person name="Francisco L.F."/>
            <person name="Fu Q.F."/>
            <person name="Garcia-Iii R.G."/>
            <person name="Garrett T.G."/>
            <person name="Gross S.G."/>
            <person name="Gubbala S.G."/>
            <person name="Hirani K.H."/>
            <person name="Hogues M.H."/>
            <person name="Hollins B.H."/>
            <person name="Jackson L.J."/>
            <person name="Javaid M.J."/>
            <person name="Jhangiani S.J."/>
            <person name="Johnson A.J."/>
            <person name="Johnson B.J."/>
            <person name="Jones J.J."/>
            <person name="Joshi V.J."/>
            <person name="Kalu J.K."/>
            <person name="Khan N.K."/>
            <person name="Korchina V.K."/>
            <person name="Kovar C.K."/>
            <person name="Lago L.L."/>
            <person name="Lara F.L."/>
            <person name="Le T.-K.L."/>
            <person name="Lee S.L."/>
            <person name="Legall-Iii F.L."/>
            <person name="Lemon S.L."/>
            <person name="Liu J.L."/>
            <person name="Liu Y.-S.L."/>
            <person name="Liyanage D.L."/>
            <person name="Lopez J.L."/>
            <person name="Lorensuhewa L.L."/>
            <person name="Mata R.M."/>
            <person name="Mathew T.M."/>
            <person name="Mercado C.M."/>
            <person name="Mercado I.M."/>
            <person name="Morales K.M."/>
            <person name="Morgan M.M."/>
            <person name="Munidasa M.M."/>
            <person name="Ngo D.N."/>
            <person name="Nguyen L.N."/>
            <person name="Nguyen T.N."/>
            <person name="Nguyen N.N."/>
            <person name="Obregon M.O."/>
            <person name="Okwuonu G.O."/>
            <person name="Ongeri F.O."/>
            <person name="Onwere C.O."/>
            <person name="Osifeso I.O."/>
            <person name="Parra A.P."/>
            <person name="Patil S.P."/>
            <person name="Perez A.P."/>
            <person name="Perez Y.P."/>
            <person name="Pham C.P."/>
            <person name="Pu L.-L.P."/>
            <person name="Puazo M.P."/>
            <person name="Quiroz J.Q."/>
            <person name="Rouhana J.R."/>
            <person name="Ruiz M.R."/>
            <person name="Ruiz S.-J.R."/>
            <person name="Saada N.S."/>
            <person name="Santibanez J.S."/>
            <person name="Scheel M.S."/>
            <person name="Schneider B.S."/>
            <person name="Simmons D.S."/>
            <person name="Sisson I.S."/>
            <person name="Tang L.-Y.T."/>
            <person name="Thornton R.T."/>
            <person name="Tisius J.T."/>
            <person name="Toledanes G.T."/>
            <person name="Trejos Z.T."/>
            <person name="Usmani K.U."/>
            <person name="Varghese R.V."/>
            <person name="Vattathil S.V."/>
            <person name="Vee V.V."/>
            <person name="Walker D.W."/>
            <person name="Weissenberger G.W."/>
            <person name="White C.W."/>
            <person name="Williams A.W."/>
            <person name="Woodworth J.W."/>
            <person name="Wright R.W."/>
            <person name="Zhu Y.Z."/>
            <person name="Han Y.H."/>
            <person name="Newsham I.N."/>
            <person name="Nazareth L.N."/>
            <person name="Worley K.W."/>
            <person name="Muzny D.M."/>
            <person name="Rogers J.R."/>
            <person name="Gibbs R.G."/>
        </authorList>
    </citation>
    <scope>NUCLEOTIDE SEQUENCE [LARGE SCALE GENOMIC DNA]</scope>
</reference>
<feature type="compositionally biased region" description="Low complexity" evidence="1">
    <location>
        <begin position="357"/>
        <end position="368"/>
    </location>
</feature>
<reference evidence="2" key="2">
    <citation type="submission" date="2025-08" db="UniProtKB">
        <authorList>
            <consortium name="Ensembl"/>
        </authorList>
    </citation>
    <scope>IDENTIFICATION</scope>
</reference>
<feature type="region of interest" description="Disordered" evidence="1">
    <location>
        <begin position="357"/>
        <end position="419"/>
    </location>
</feature>
<dbReference type="Ensembl" id="ENSPANT00000065603.1">
    <property type="protein sequence ID" value="ENSPANP00000057446.1"/>
    <property type="gene ID" value="ENSPANG00000037463.1"/>
</dbReference>
<accession>A0A8I5NVN6</accession>
<evidence type="ECO:0000313" key="3">
    <source>
        <dbReference type="Proteomes" id="UP000028761"/>
    </source>
</evidence>
<feature type="compositionally biased region" description="Basic residues" evidence="1">
    <location>
        <begin position="286"/>
        <end position="296"/>
    </location>
</feature>
<feature type="compositionally biased region" description="Basic and acidic residues" evidence="1">
    <location>
        <begin position="146"/>
        <end position="160"/>
    </location>
</feature>
<organism evidence="2 3">
    <name type="scientific">Papio anubis</name>
    <name type="common">Olive baboon</name>
    <dbReference type="NCBI Taxonomy" id="9555"/>
    <lineage>
        <taxon>Eukaryota</taxon>
        <taxon>Metazoa</taxon>
        <taxon>Chordata</taxon>
        <taxon>Craniata</taxon>
        <taxon>Vertebrata</taxon>
        <taxon>Euteleostomi</taxon>
        <taxon>Mammalia</taxon>
        <taxon>Eutheria</taxon>
        <taxon>Euarchontoglires</taxon>
        <taxon>Primates</taxon>
        <taxon>Haplorrhini</taxon>
        <taxon>Catarrhini</taxon>
        <taxon>Cercopithecidae</taxon>
        <taxon>Cercopithecinae</taxon>
        <taxon>Papio</taxon>
    </lineage>
</organism>
<feature type="region of interest" description="Disordered" evidence="1">
    <location>
        <begin position="1"/>
        <end position="55"/>
    </location>
</feature>
<keyword evidence="3" id="KW-1185">Reference proteome</keyword>
<feature type="region of interest" description="Disordered" evidence="1">
    <location>
        <begin position="238"/>
        <end position="317"/>
    </location>
</feature>
<feature type="compositionally biased region" description="Low complexity" evidence="1">
    <location>
        <begin position="13"/>
        <end position="23"/>
    </location>
</feature>
<protein>
    <submittedName>
        <fullName evidence="2">Uncharacterized protein</fullName>
    </submittedName>
</protein>
<evidence type="ECO:0000313" key="2">
    <source>
        <dbReference type="Ensembl" id="ENSPANP00000057446.1"/>
    </source>
</evidence>
<sequence length="419" mass="45200">MSPKRSAGDQEGPDPGVGVLGPLHWGAGRETRRKETLRDSQRGCEEECPEATGGMETPFPSLGPVAHAGNPSILGGRGGWMARAQEFESSLGNMAKPPSPKNTIASVVHPPVVQLLWRLRWEDRFRLGDRGCSEPRSPHCIPAWKTEPDPISKNNKETRFRFRPGGGVEAADGLGRSPAPPPGPPYSWAFPGVAPWWPRPAPRRRVKPPAEWAEFDCEAGGGGTPAVGAESGRGAGAEFRLGGRGGAERDLRDSGFRGGAPASGRRSAAAFHPSGPVFYPPPPPSIRRRLSARRSPRSIVARPFGRPSPQCRAPTGTWGCRWRRERKARRMASGKQNTLPSTPCWTRSTPVWTTWRRRTTTSTPASRSCWSPTGRHAWSSNSSSGRPPVMPAPRLREPPTGTQPCLPGLGSGLGTHLLA</sequence>
<dbReference type="Proteomes" id="UP000028761">
    <property type="component" value="Chromosome 13"/>
</dbReference>
<feature type="region of interest" description="Disordered" evidence="1">
    <location>
        <begin position="141"/>
        <end position="186"/>
    </location>
</feature>
<dbReference type="GeneTree" id="ENSGT00900000143058"/>
<feature type="compositionally biased region" description="Basic and acidic residues" evidence="1">
    <location>
        <begin position="246"/>
        <end position="255"/>
    </location>
</feature>
<name>A0A8I5NVN6_PAPAN</name>
<dbReference type="AlphaFoldDB" id="A0A8I5NVN6"/>
<feature type="compositionally biased region" description="Low complexity" evidence="1">
    <location>
        <begin position="259"/>
        <end position="277"/>
    </location>
</feature>